<evidence type="ECO:0000259" key="8">
    <source>
        <dbReference type="PROSITE" id="PS50836"/>
    </source>
</evidence>
<keyword evidence="4" id="KW-0249">Electron transport</keyword>
<sequence>MPLEIVGLIVGELSPRDLMRAFRAFSNDSNSLSENVACVIADTFCRKYYCHTSSFGQYNATQVIEESIKLENNIKESFDFDCTSIKHNYNVNQTEIDWNGTNLAIKNKADSKVFVHSTKESPAKFCGGMKLDQKIPKNCFINTWRHYSVLICNRSSNPIQVWTILECPTIVAKVLELKPLRKDLKPANRRLSIFGEILEFTHSDAILITLDIFHQDIGAIRTFSLPNLELTQTIGFPGSLASSLLTLKVDNSGQTHGYQLTLPPGDRCFAMDVLPNGDVYGLALSPMEQKFQVRQFQFQCSQGNIHCEVNALPTRKTTLAEKSLISSSGSWSSSDLESYEPSTQLRFCHRQRILILVLYLNDHCTVYGLSPNLDIRFSRGLSLGLDKEQRIIALAVNSTYFAIAGMRQDLIIIFFDANTGVQVNPKPVSVPVKRQSWESNMFLPIWIIFILGYPITVRATNPSLSESFYNGCGETKGCIGSTEGCVEEESCTVAMSYMGVSKDSYMIEIYGERLEQSSLTFLGVGLSLDQAMKDDSIMACSFPEDDANPRMEMYLAWRQSPRPVTADRLENPTLGITAIEGIVQDGWFMCSFKREANLEIPQFGEGKPHLNFDLNSELYHILFARGEVDPEKEFVIKKHQKENRMVTPTAINLGEFNPFTETNQFYFDCFQTKGCFGFPEGCVERKNCDMAFSYSGWSEGQYSVEMMTVHPEEYVAVAFSEDNIMGDDSALVCVADRKVIERNWNKFHGSKILERPQQDITGISVSEVDGVVLCTAQIQSQSTISSPFEEGTSSINVDLNQISYYIQMAKGPYIEDEIQHHSNKTVSDAPINLADFNNYFGASEVYDGCFEDGKGCFGIPLNCEDTKSCEVLFTYESNDREEFDMTVSGKIDGDQYLAAAISVGNKMGDNNAMICYASNDKVDVMNSWNTKNPYSNVPLEDTHLGLSQITGTLDDGYLTCKFKRKSNLDIPVPSGEGNKINFNLATEKYFLMLAKGSYTTSTGSITIEEHDMKDKSAELIDLTEGNRVKGGSKLLIKLHGSLMVLAWIFLASVGTFTARYCKKDFGDKKVLGKDLWFPIHQVFMTSTWVIGISAVVIIFVESGVSPLGAEQIKANPHGLIGLLATILMFIQPFMALLRCGPTHQKRIIFNIAHSLVGFSALGLAFAAIVLTTVDSFTKINLQYGVQIACIVFLCYFGVAHILMNIRLFAKREEQWRYKALPFYIFLVGCLVLTITIISLICLS</sequence>
<comment type="caution">
    <text evidence="10">The sequence shown here is derived from an EMBL/GenBank/DDBJ whole genome shotgun (WGS) entry which is preliminary data.</text>
</comment>
<feature type="transmembrane region" description="Helical" evidence="7">
    <location>
        <begin position="1120"/>
        <end position="1140"/>
    </location>
</feature>
<evidence type="ECO:0000259" key="9">
    <source>
        <dbReference type="PROSITE" id="PS50939"/>
    </source>
</evidence>
<proteinExistence type="predicted"/>
<protein>
    <recommendedName>
        <fullName evidence="12">Cytochrome b561 domain-containing protein</fullName>
    </recommendedName>
</protein>
<dbReference type="PROSITE" id="PS50836">
    <property type="entry name" value="DOMON"/>
    <property type="match status" value="1"/>
</dbReference>
<evidence type="ECO:0000256" key="3">
    <source>
        <dbReference type="ARBA" id="ARBA00022692"/>
    </source>
</evidence>
<dbReference type="PROSITE" id="PS50939">
    <property type="entry name" value="CYTOCHROME_B561"/>
    <property type="match status" value="1"/>
</dbReference>
<evidence type="ECO:0000256" key="4">
    <source>
        <dbReference type="ARBA" id="ARBA00022982"/>
    </source>
</evidence>
<dbReference type="InterPro" id="IPR006593">
    <property type="entry name" value="Cyt_b561/ferric_Rdtase_TM"/>
</dbReference>
<dbReference type="PANTHER" id="PTHR46902:SF1">
    <property type="entry name" value="DOMON DOMAIN-CONTAINING PROTEIN FRRS1L"/>
    <property type="match status" value="1"/>
</dbReference>
<keyword evidence="6 7" id="KW-0472">Membrane</keyword>
<evidence type="ECO:0000256" key="5">
    <source>
        <dbReference type="ARBA" id="ARBA00022989"/>
    </source>
</evidence>
<dbReference type="GO" id="GO:0016020">
    <property type="term" value="C:membrane"/>
    <property type="evidence" value="ECO:0007669"/>
    <property type="project" value="UniProtKB-SubCell"/>
</dbReference>
<keyword evidence="11" id="KW-1185">Reference proteome</keyword>
<dbReference type="PANTHER" id="PTHR46902">
    <property type="entry name" value="DOMON DOMAIN-CONTAINING PROTEIN FRRS1L"/>
    <property type="match status" value="1"/>
</dbReference>
<dbReference type="EMBL" id="VCGU01000010">
    <property type="protein sequence ID" value="TRY68796.1"/>
    <property type="molecule type" value="Genomic_DNA"/>
</dbReference>
<feature type="transmembrane region" description="Helical" evidence="7">
    <location>
        <begin position="1042"/>
        <end position="1061"/>
    </location>
</feature>
<evidence type="ECO:0000256" key="7">
    <source>
        <dbReference type="SAM" id="Phobius"/>
    </source>
</evidence>
<accession>A0A553NTN9</accession>
<organism evidence="10 11">
    <name type="scientific">Tigriopus californicus</name>
    <name type="common">Marine copepod</name>
    <dbReference type="NCBI Taxonomy" id="6832"/>
    <lineage>
        <taxon>Eukaryota</taxon>
        <taxon>Metazoa</taxon>
        <taxon>Ecdysozoa</taxon>
        <taxon>Arthropoda</taxon>
        <taxon>Crustacea</taxon>
        <taxon>Multicrustacea</taxon>
        <taxon>Hexanauplia</taxon>
        <taxon>Copepoda</taxon>
        <taxon>Harpacticoida</taxon>
        <taxon>Harpacticidae</taxon>
        <taxon>Tigriopus</taxon>
    </lineage>
</organism>
<dbReference type="GO" id="GO:1900449">
    <property type="term" value="P:regulation of glutamate receptor signaling pathway"/>
    <property type="evidence" value="ECO:0007669"/>
    <property type="project" value="InterPro"/>
</dbReference>
<reference evidence="10 11" key="1">
    <citation type="journal article" date="2018" name="Nat. Ecol. Evol.">
        <title>Genomic signatures of mitonuclear coevolution across populations of Tigriopus californicus.</title>
        <authorList>
            <person name="Barreto F.S."/>
            <person name="Watson E.T."/>
            <person name="Lima T.G."/>
            <person name="Willett C.S."/>
            <person name="Edmands S."/>
            <person name="Li W."/>
            <person name="Burton R.S."/>
        </authorList>
    </citation>
    <scope>NUCLEOTIDE SEQUENCE [LARGE SCALE GENOMIC DNA]</scope>
    <source>
        <strain evidence="10 11">San Diego</strain>
    </source>
</reference>
<dbReference type="AlphaFoldDB" id="A0A553NTN9"/>
<keyword evidence="2" id="KW-0813">Transport</keyword>
<feature type="transmembrane region" description="Helical" evidence="7">
    <location>
        <begin position="1147"/>
        <end position="1171"/>
    </location>
</feature>
<name>A0A553NTN9_TIGCA</name>
<keyword evidence="5 7" id="KW-1133">Transmembrane helix</keyword>
<dbReference type="Gene3D" id="1.20.120.1770">
    <property type="match status" value="1"/>
</dbReference>
<evidence type="ECO:0000256" key="6">
    <source>
        <dbReference type="ARBA" id="ARBA00023136"/>
    </source>
</evidence>
<feature type="transmembrane region" description="Helical" evidence="7">
    <location>
        <begin position="1220"/>
        <end position="1240"/>
    </location>
</feature>
<feature type="transmembrane region" description="Helical" evidence="7">
    <location>
        <begin position="1082"/>
        <end position="1100"/>
    </location>
</feature>
<gene>
    <name evidence="10" type="ORF">TCAL_09394</name>
</gene>
<dbReference type="InterPro" id="IPR005018">
    <property type="entry name" value="DOMON_domain"/>
</dbReference>
<dbReference type="STRING" id="6832.A0A553NTN9"/>
<feature type="domain" description="DOMON" evidence="8">
    <location>
        <begin position="867"/>
        <end position="996"/>
    </location>
</feature>
<feature type="transmembrane region" description="Helical" evidence="7">
    <location>
        <begin position="1183"/>
        <end position="1208"/>
    </location>
</feature>
<evidence type="ECO:0000313" key="11">
    <source>
        <dbReference type="Proteomes" id="UP000318571"/>
    </source>
</evidence>
<dbReference type="Proteomes" id="UP000318571">
    <property type="component" value="Chromosome 1"/>
</dbReference>
<evidence type="ECO:0000313" key="10">
    <source>
        <dbReference type="EMBL" id="TRY68796.1"/>
    </source>
</evidence>
<evidence type="ECO:0000256" key="1">
    <source>
        <dbReference type="ARBA" id="ARBA00004370"/>
    </source>
</evidence>
<dbReference type="Pfam" id="PF03351">
    <property type="entry name" value="DOMON"/>
    <property type="match status" value="1"/>
</dbReference>
<keyword evidence="3 7" id="KW-0812">Transmembrane</keyword>
<dbReference type="SMART" id="SM00665">
    <property type="entry name" value="B561"/>
    <property type="match status" value="1"/>
</dbReference>
<dbReference type="CDD" id="cd08760">
    <property type="entry name" value="Cyt_b561_FRRS1_like"/>
    <property type="match status" value="1"/>
</dbReference>
<evidence type="ECO:0000256" key="2">
    <source>
        <dbReference type="ARBA" id="ARBA00022448"/>
    </source>
</evidence>
<evidence type="ECO:0008006" key="12">
    <source>
        <dbReference type="Google" id="ProtNLM"/>
    </source>
</evidence>
<dbReference type="SMART" id="SM00664">
    <property type="entry name" value="DoH"/>
    <property type="match status" value="3"/>
</dbReference>
<comment type="subcellular location">
    <subcellularLocation>
        <location evidence="1">Membrane</location>
    </subcellularLocation>
</comment>
<dbReference type="InterPro" id="IPR042789">
    <property type="entry name" value="FRRS1L"/>
</dbReference>
<dbReference type="GO" id="GO:0099072">
    <property type="term" value="P:regulation of postsynaptic membrane neurotransmitter receptor levels"/>
    <property type="evidence" value="ECO:0007669"/>
    <property type="project" value="TreeGrafter"/>
</dbReference>
<feature type="domain" description="Cytochrome b561" evidence="9">
    <location>
        <begin position="1003"/>
        <end position="1212"/>
    </location>
</feature>